<sequence length="80" mass="9257">MGMDHLIKKLEKSKSINDIVTKFTLIVDENQLVHGALFFIPVENRDYKVMIPAPYHEILIADVLPTYKKILNHKEALLLK</sequence>
<name>A0ABR9T5G1_9SPHI</name>
<keyword evidence="2" id="KW-1185">Reference proteome</keyword>
<dbReference type="EMBL" id="PSKQ01000017">
    <property type="protein sequence ID" value="MBE8720586.1"/>
    <property type="molecule type" value="Genomic_DNA"/>
</dbReference>
<comment type="caution">
    <text evidence="1">The sequence shown here is derived from an EMBL/GenBank/DDBJ whole genome shotgun (WGS) entry which is preliminary data.</text>
</comment>
<organism evidence="1 2">
    <name type="scientific">Sphingobacterium pedocola</name>
    <dbReference type="NCBI Taxonomy" id="2082722"/>
    <lineage>
        <taxon>Bacteria</taxon>
        <taxon>Pseudomonadati</taxon>
        <taxon>Bacteroidota</taxon>
        <taxon>Sphingobacteriia</taxon>
        <taxon>Sphingobacteriales</taxon>
        <taxon>Sphingobacteriaceae</taxon>
        <taxon>Sphingobacterium</taxon>
    </lineage>
</organism>
<evidence type="ECO:0000313" key="1">
    <source>
        <dbReference type="EMBL" id="MBE8720586.1"/>
    </source>
</evidence>
<reference evidence="1 2" key="1">
    <citation type="submission" date="2018-02" db="EMBL/GenBank/DDBJ databases">
        <title>Sphingobacterium KA21.</title>
        <authorList>
            <person name="Vasarhelyi B.M."/>
            <person name="Deshmukh S."/>
            <person name="Balint B."/>
            <person name="Kukolya J."/>
        </authorList>
    </citation>
    <scope>NUCLEOTIDE SEQUENCE [LARGE SCALE GENOMIC DNA]</scope>
    <source>
        <strain evidence="1 2">Ka21</strain>
    </source>
</reference>
<evidence type="ECO:0000313" key="2">
    <source>
        <dbReference type="Proteomes" id="UP000618319"/>
    </source>
</evidence>
<dbReference type="Proteomes" id="UP000618319">
    <property type="component" value="Unassembled WGS sequence"/>
</dbReference>
<protein>
    <submittedName>
        <fullName evidence="1">Uncharacterized protein</fullName>
    </submittedName>
</protein>
<proteinExistence type="predicted"/>
<gene>
    <name evidence="1" type="ORF">C4F40_07605</name>
</gene>
<accession>A0ABR9T5G1</accession>